<keyword evidence="3" id="KW-1185">Reference proteome</keyword>
<gene>
    <name evidence="2" type="ORF">SAMN02745910_01765</name>
</gene>
<reference evidence="2 3" key="1">
    <citation type="submission" date="2016-10" db="EMBL/GenBank/DDBJ databases">
        <authorList>
            <person name="Varghese N."/>
            <person name="Submissions S."/>
        </authorList>
    </citation>
    <scope>NUCLEOTIDE SEQUENCE [LARGE SCALE GENOMIC DNA]</scope>
    <source>
        <strain evidence="2 3">DSM 13796</strain>
    </source>
</reference>
<feature type="region of interest" description="Disordered" evidence="1">
    <location>
        <begin position="1"/>
        <end position="21"/>
    </location>
</feature>
<evidence type="ECO:0000256" key="1">
    <source>
        <dbReference type="SAM" id="MobiDB-lite"/>
    </source>
</evidence>
<comment type="caution">
    <text evidence="2">The sequence shown here is derived from an EMBL/GenBank/DDBJ whole genome shotgun (WGS) entry which is preliminary data.</text>
</comment>
<dbReference type="RefSeq" id="WP_061805037.1">
    <property type="nucleotide sequence ID" value="NZ_FOXX01000003.1"/>
</dbReference>
<dbReference type="GeneID" id="93710457"/>
<dbReference type="Proteomes" id="UP000182762">
    <property type="component" value="Unassembled WGS sequence"/>
</dbReference>
<organism evidence="2 3">
    <name type="scientific">Priestia endophytica DSM 13796</name>
    <dbReference type="NCBI Taxonomy" id="1121089"/>
    <lineage>
        <taxon>Bacteria</taxon>
        <taxon>Bacillati</taxon>
        <taxon>Bacillota</taxon>
        <taxon>Bacilli</taxon>
        <taxon>Bacillales</taxon>
        <taxon>Bacillaceae</taxon>
        <taxon>Priestia</taxon>
    </lineage>
</organism>
<protein>
    <submittedName>
        <fullName evidence="2">Uncharacterized protein</fullName>
    </submittedName>
</protein>
<dbReference type="EMBL" id="FOXX01000003">
    <property type="protein sequence ID" value="SFQ50679.1"/>
    <property type="molecule type" value="Genomic_DNA"/>
</dbReference>
<evidence type="ECO:0000313" key="3">
    <source>
        <dbReference type="Proteomes" id="UP000182762"/>
    </source>
</evidence>
<accession>A0A1I5Z2J5</accession>
<feature type="compositionally biased region" description="Low complexity" evidence="1">
    <location>
        <begin position="1"/>
        <end position="16"/>
    </location>
</feature>
<evidence type="ECO:0000313" key="2">
    <source>
        <dbReference type="EMBL" id="SFQ50679.1"/>
    </source>
</evidence>
<name>A0A1I5Z2J5_9BACI</name>
<sequence>MATTELTNEQEQQLNEGISHLSFTDEQQSIINAKKQTPLEHRESHGTIQPATKLAVDKKELLEAVGNTVKQLPDALSSAFDRDSFVNTVEEHFEEYETVGDVLSAAVKKQHVSEDEEKQALALDYIAFSLPL</sequence>
<proteinExistence type="predicted"/>